<evidence type="ECO:0000313" key="2">
    <source>
        <dbReference type="Proteomes" id="UP000238937"/>
    </source>
</evidence>
<dbReference type="OrthoDB" id="573320at2"/>
<protein>
    <recommendedName>
        <fullName evidence="3">CopG family transcriptional regulator</fullName>
    </recommendedName>
</protein>
<dbReference type="Proteomes" id="UP000238937">
    <property type="component" value="Unassembled WGS sequence"/>
</dbReference>
<dbReference type="InterPro" id="IPR010985">
    <property type="entry name" value="Ribbon_hlx_hlx"/>
</dbReference>
<gene>
    <name evidence="1" type="ORF">C7B77_05360</name>
</gene>
<keyword evidence="2" id="KW-1185">Reference proteome</keyword>
<reference evidence="1 2" key="1">
    <citation type="submission" date="2018-03" db="EMBL/GenBank/DDBJ databases">
        <title>The ancient ancestry and fast evolution of plastids.</title>
        <authorList>
            <person name="Moore K.R."/>
            <person name="Magnabosco C."/>
            <person name="Momper L."/>
            <person name="Gold D.A."/>
            <person name="Bosak T."/>
            <person name="Fournier G.P."/>
        </authorList>
    </citation>
    <scope>NUCLEOTIDE SEQUENCE [LARGE SCALE GENOMIC DNA]</scope>
    <source>
        <strain evidence="1 2">CCALA 037</strain>
    </source>
</reference>
<dbReference type="AlphaFoldDB" id="A0A2T1GKC0"/>
<name>A0A2T1GKC0_9CYAN</name>
<accession>A0A2T1GKC0</accession>
<dbReference type="RefSeq" id="WP_106301088.1">
    <property type="nucleotide sequence ID" value="NZ_PVWO01000041.1"/>
</dbReference>
<evidence type="ECO:0008006" key="3">
    <source>
        <dbReference type="Google" id="ProtNLM"/>
    </source>
</evidence>
<evidence type="ECO:0000313" key="1">
    <source>
        <dbReference type="EMBL" id="PSB58282.1"/>
    </source>
</evidence>
<sequence length="94" mass="10876">MTITLNVPPEIERQLDRIAKEQGLSMEAYALKLLTESVLPQDKSTKLVNLLQSWIDEDDTQEQQETGEYLIQALDEDRLSDRKLFPDELKGVTW</sequence>
<comment type="caution">
    <text evidence="1">The sequence shown here is derived from an EMBL/GenBank/DDBJ whole genome shotgun (WGS) entry which is preliminary data.</text>
</comment>
<dbReference type="EMBL" id="PVWO01000041">
    <property type="protein sequence ID" value="PSB58282.1"/>
    <property type="molecule type" value="Genomic_DNA"/>
</dbReference>
<dbReference type="SUPFAM" id="SSF47598">
    <property type="entry name" value="Ribbon-helix-helix"/>
    <property type="match status" value="1"/>
</dbReference>
<organism evidence="1 2">
    <name type="scientific">Chamaesiphon polymorphus CCALA 037</name>
    <dbReference type="NCBI Taxonomy" id="2107692"/>
    <lineage>
        <taxon>Bacteria</taxon>
        <taxon>Bacillati</taxon>
        <taxon>Cyanobacteriota</taxon>
        <taxon>Cyanophyceae</taxon>
        <taxon>Gomontiellales</taxon>
        <taxon>Chamaesiphonaceae</taxon>
        <taxon>Chamaesiphon</taxon>
    </lineage>
</organism>
<dbReference type="GO" id="GO:0006355">
    <property type="term" value="P:regulation of DNA-templated transcription"/>
    <property type="evidence" value="ECO:0007669"/>
    <property type="project" value="InterPro"/>
</dbReference>
<proteinExistence type="predicted"/>